<feature type="compositionally biased region" description="Low complexity" evidence="11">
    <location>
        <begin position="1154"/>
        <end position="1166"/>
    </location>
</feature>
<evidence type="ECO:0000256" key="2">
    <source>
        <dbReference type="ARBA" id="ARBA00011064"/>
    </source>
</evidence>
<dbReference type="Gene3D" id="1.20.1270.60">
    <property type="entry name" value="Arfaptin homology (AH) domain/BAR domain"/>
    <property type="match status" value="1"/>
</dbReference>
<feature type="region of interest" description="Disordered" evidence="11">
    <location>
        <begin position="699"/>
        <end position="753"/>
    </location>
</feature>
<dbReference type="InterPro" id="IPR028565">
    <property type="entry name" value="MHD"/>
</dbReference>
<dbReference type="FunFam" id="1.20.1270.60:FF:000016">
    <property type="entry name" value="FCH domain only protein 2"/>
    <property type="match status" value="1"/>
</dbReference>
<evidence type="ECO:0000256" key="6">
    <source>
        <dbReference type="ARBA" id="ARBA00023054"/>
    </source>
</evidence>
<dbReference type="Pfam" id="PF22699">
    <property type="entry name" value="GMIP-like_FCH"/>
    <property type="match status" value="1"/>
</dbReference>
<dbReference type="CDD" id="cd07648">
    <property type="entry name" value="F-BAR_FCHO"/>
    <property type="match status" value="1"/>
</dbReference>
<evidence type="ECO:0000256" key="3">
    <source>
        <dbReference type="ARBA" id="ARBA00018998"/>
    </source>
</evidence>
<keyword evidence="15" id="KW-1185">Reference proteome</keyword>
<proteinExistence type="inferred from homology"/>
<dbReference type="PANTHER" id="PTHR23065:SF15">
    <property type="entry name" value="AT02057P"/>
    <property type="match status" value="1"/>
</dbReference>
<dbReference type="GO" id="GO:0005886">
    <property type="term" value="C:plasma membrane"/>
    <property type="evidence" value="ECO:0007669"/>
    <property type="project" value="TreeGrafter"/>
</dbReference>
<dbReference type="GO" id="GO:0005905">
    <property type="term" value="C:clathrin-coated pit"/>
    <property type="evidence" value="ECO:0007669"/>
    <property type="project" value="UniProtKB-SubCell"/>
</dbReference>
<dbReference type="PROSITE" id="PS51741">
    <property type="entry name" value="F_BAR"/>
    <property type="match status" value="1"/>
</dbReference>
<organism evidence="14 15">
    <name type="scientific">Drosophila mojavensis</name>
    <name type="common">Fruit fly</name>
    <dbReference type="NCBI Taxonomy" id="7230"/>
    <lineage>
        <taxon>Eukaryota</taxon>
        <taxon>Metazoa</taxon>
        <taxon>Ecdysozoa</taxon>
        <taxon>Arthropoda</taxon>
        <taxon>Hexapoda</taxon>
        <taxon>Insecta</taxon>
        <taxon>Pterygota</taxon>
        <taxon>Neoptera</taxon>
        <taxon>Endopterygota</taxon>
        <taxon>Diptera</taxon>
        <taxon>Brachycera</taxon>
        <taxon>Muscomorpha</taxon>
        <taxon>Ephydroidea</taxon>
        <taxon>Drosophilidae</taxon>
        <taxon>Drosophila</taxon>
    </lineage>
</organism>
<evidence type="ECO:0000256" key="1">
    <source>
        <dbReference type="ARBA" id="ARBA00004283"/>
    </source>
</evidence>
<dbReference type="Proteomes" id="UP000009192">
    <property type="component" value="Unassembled WGS sequence"/>
</dbReference>
<feature type="region of interest" description="Disordered" evidence="11">
    <location>
        <begin position="355"/>
        <end position="552"/>
    </location>
</feature>
<evidence type="ECO:0000256" key="8">
    <source>
        <dbReference type="ARBA" id="ARBA00023176"/>
    </source>
</evidence>
<keyword evidence="6 9" id="KW-0175">Coiled coil</keyword>
<dbReference type="InterPro" id="IPR001060">
    <property type="entry name" value="FCH_dom"/>
</dbReference>
<evidence type="ECO:0000313" key="14">
    <source>
        <dbReference type="EMBL" id="KRG01728.1"/>
    </source>
</evidence>
<dbReference type="EMBL" id="CH933806">
    <property type="protein sequence ID" value="KRG01728.1"/>
    <property type="molecule type" value="Genomic_DNA"/>
</dbReference>
<feature type="domain" description="F-BAR" evidence="13">
    <location>
        <begin position="3"/>
        <end position="276"/>
    </location>
</feature>
<dbReference type="InterPro" id="IPR018808">
    <property type="entry name" value="Muniscin_C"/>
</dbReference>
<feature type="compositionally biased region" description="Polar residues" evidence="11">
    <location>
        <begin position="714"/>
        <end position="729"/>
    </location>
</feature>
<keyword evidence="4" id="KW-0597">Phosphoprotein</keyword>
<feature type="compositionally biased region" description="Low complexity" evidence="11">
    <location>
        <begin position="404"/>
        <end position="418"/>
    </location>
</feature>
<evidence type="ECO:0000259" key="13">
    <source>
        <dbReference type="PROSITE" id="PS51741"/>
    </source>
</evidence>
<feature type="coiled-coil region" evidence="10">
    <location>
        <begin position="135"/>
        <end position="189"/>
    </location>
</feature>
<feature type="compositionally biased region" description="Polar residues" evidence="11">
    <location>
        <begin position="472"/>
        <end position="486"/>
    </location>
</feature>
<feature type="compositionally biased region" description="Basic and acidic residues" evidence="11">
    <location>
        <begin position="505"/>
        <end position="521"/>
    </location>
</feature>
<feature type="region of interest" description="Disordered" evidence="11">
    <location>
        <begin position="1143"/>
        <end position="1166"/>
    </location>
</feature>
<dbReference type="InterPro" id="IPR031160">
    <property type="entry name" value="F_BAR_dom"/>
</dbReference>
<evidence type="ECO:0000259" key="12">
    <source>
        <dbReference type="PROSITE" id="PS51072"/>
    </source>
</evidence>
<protein>
    <recommendedName>
        <fullName evidence="3">F-BAR domain only protein 2</fullName>
    </recommendedName>
</protein>
<sequence length="1166" mass="123745">MTVDFNDYFWGEKNNGFDVLYHNMKYGLVASKELSEFLREKSNIEEQNSKMMSKLAHKASTGTLNSTFAPVWTILRTSAEKLSTLHMQMVQKLTELVKDVAKYADELHKKHKCVKEEESHTLECVQAIQTSTVAVQKLRDLYASKVLELEKLRKDNGSHKDAEKLESKLKKLQEDYKALLEKHNPIKNEFERRMTQTCRRFQEIEEVHLRQMKEFLSTYLEMLQNNHDMVGQVHSDFKRQFVDMSVDKLLEQFVLNKYTGLEKPEMLELEFIPLSNASRLQQPPQATGAASNSNSATSIQAALRTGGTAAAASGSLVSMDQRGGGGAGVGDALAGISLGSGSAASGSIPYVDDAMLGSVGGGPSSPRPTSPETLGAQPPPPVPPQASTATSTVKSLRSWFLPTASKQQPQQSASSVSAGNFGMPGNSNSSSSNNNNYNTNITTTTTSVNSNTNNTTATGTNNFTTNVTNKNIPNSELLDTTSSQVSGILRSRRDKAKTKKSKKKKDNEAADHNIQEERLASADRGNNTLLDYDDHGRSMKTQNSSGSSAGGGLAALSATSAQGSVDSAGASSMGGSGGGVAVAGALANASSNSGVGGASASAAGAGAVGGTNAGGGGYEVDEEGFSIQPAKEIAWEEGHDKSAGSFYTDSDSDSDNDKRRIHVKIKPLNNGQAPMSASVDELRATVENISLSPTGVFAHHSQQLQGGQRGAPASRQQSPEISNASTPTASVHPYAPLQSPTLSNNNANNNTSHNRYADLGDIFSELGEVSVSAPASATFSKPPGRQIPTPTSGGSSIAIPRPPSRRSDMIAIGPAASAAAAAGATNLGRGRMSPAPAMNRADSIGSLEFRTAIGGMGSSRGPSPLTIGISDTIPLAVAFHEIIHAYFRGSDESRCQVKVSGDMMLSFPAGIAGLLANNPNPAKLGFRIKQVQNLESLVPNGKLVQIDRQQSSALSTLLEFNMPALTALLRRQAEKNPTASYYNVDILKYQVRTKPGASSCPLQLVSYWKCEPSYTALKVDYKYNNHAMANASPLLNVTLSVPVNGSVRIVQSKPHSSWLGESNRLVWNFTDISQNSQDGGVGTLRARLELNDGPSTPATLAAQFNCEGTTLSGIEFELQGGGYRLSLVKRRFVSGKYVCEGDGIRSGATPTPPSVGSTSPYSAKSN</sequence>
<feature type="domain" description="MHD" evidence="12">
    <location>
        <begin position="872"/>
        <end position="1140"/>
    </location>
</feature>
<evidence type="ECO:0000256" key="10">
    <source>
        <dbReference type="SAM" id="Coils"/>
    </source>
</evidence>
<dbReference type="InterPro" id="IPR054713">
    <property type="entry name" value="GMIP/FCHO2-like_FCH"/>
</dbReference>
<dbReference type="FunFam" id="2.60.40.1170:FF:000005">
    <property type="entry name" value="SH3-containing GRB2-like protein 3-interacting protein 1 isoform X3"/>
    <property type="match status" value="1"/>
</dbReference>
<gene>
    <name evidence="14" type="primary">Dmoj\GI10156</name>
    <name evidence="14" type="ORF">Dmoj_GI10156</name>
</gene>
<feature type="region of interest" description="Disordered" evidence="11">
    <location>
        <begin position="637"/>
        <end position="657"/>
    </location>
</feature>
<feature type="region of interest" description="Disordered" evidence="11">
    <location>
        <begin position="774"/>
        <end position="801"/>
    </location>
</feature>
<keyword evidence="7" id="KW-0472">Membrane</keyword>
<dbReference type="GO" id="GO:0048268">
    <property type="term" value="P:clathrin coat assembly"/>
    <property type="evidence" value="ECO:0007669"/>
    <property type="project" value="TreeGrafter"/>
</dbReference>
<dbReference type="SMR" id="A0A0Q9X0V0"/>
<dbReference type="GO" id="GO:0030136">
    <property type="term" value="C:clathrin-coated vesicle"/>
    <property type="evidence" value="ECO:0007669"/>
    <property type="project" value="TreeGrafter"/>
</dbReference>
<evidence type="ECO:0000256" key="9">
    <source>
        <dbReference type="PROSITE-ProRule" id="PRU01077"/>
    </source>
</evidence>
<comment type="similarity">
    <text evidence="2">Belongs to the FCHO family.</text>
</comment>
<dbReference type="AlphaFoldDB" id="A0A0Q9X0V0"/>
<evidence type="ECO:0000256" key="4">
    <source>
        <dbReference type="ARBA" id="ARBA00022553"/>
    </source>
</evidence>
<keyword evidence="8" id="KW-0168">Coated pit</keyword>
<reference evidence="14 15" key="1">
    <citation type="journal article" date="2007" name="Nature">
        <title>Evolution of genes and genomes on the Drosophila phylogeny.</title>
        <authorList>
            <consortium name="Drosophila 12 Genomes Consortium"/>
            <person name="Clark A.G."/>
            <person name="Eisen M.B."/>
            <person name="Smith D.R."/>
            <person name="Bergman C.M."/>
            <person name="Oliver B."/>
            <person name="Markow T.A."/>
            <person name="Kaufman T.C."/>
            <person name="Kellis M."/>
            <person name="Gelbart W."/>
            <person name="Iyer V.N."/>
            <person name="Pollard D.A."/>
            <person name="Sackton T.B."/>
            <person name="Larracuente A.M."/>
            <person name="Singh N.D."/>
            <person name="Abad J.P."/>
            <person name="Abt D.N."/>
            <person name="Adryan B."/>
            <person name="Aguade M."/>
            <person name="Akashi H."/>
            <person name="Anderson W.W."/>
            <person name="Aquadro C.F."/>
            <person name="Ardell D.H."/>
            <person name="Arguello R."/>
            <person name="Artieri C.G."/>
            <person name="Barbash D.A."/>
            <person name="Barker D."/>
            <person name="Barsanti P."/>
            <person name="Batterham P."/>
            <person name="Batzoglou S."/>
            <person name="Begun D."/>
            <person name="Bhutkar A."/>
            <person name="Blanco E."/>
            <person name="Bosak S.A."/>
            <person name="Bradley R.K."/>
            <person name="Brand A.D."/>
            <person name="Brent M.R."/>
            <person name="Brooks A.N."/>
            <person name="Brown R.H."/>
            <person name="Butlin R.K."/>
            <person name="Caggese C."/>
            <person name="Calvi B.R."/>
            <person name="Bernardo de Carvalho A."/>
            <person name="Caspi A."/>
            <person name="Castrezana S."/>
            <person name="Celniker S.E."/>
            <person name="Chang J.L."/>
            <person name="Chapple C."/>
            <person name="Chatterji S."/>
            <person name="Chinwalla A."/>
            <person name="Civetta A."/>
            <person name="Clifton S.W."/>
            <person name="Comeron J.M."/>
            <person name="Costello J.C."/>
            <person name="Coyne J.A."/>
            <person name="Daub J."/>
            <person name="David R.G."/>
            <person name="Delcher A.L."/>
            <person name="Delehaunty K."/>
            <person name="Do C.B."/>
            <person name="Ebling H."/>
            <person name="Edwards K."/>
            <person name="Eickbush T."/>
            <person name="Evans J.D."/>
            <person name="Filipski A."/>
            <person name="Findeiss S."/>
            <person name="Freyhult E."/>
            <person name="Fulton L."/>
            <person name="Fulton R."/>
            <person name="Garcia A.C."/>
            <person name="Gardiner A."/>
            <person name="Garfield D.A."/>
            <person name="Garvin B.E."/>
            <person name="Gibson G."/>
            <person name="Gilbert D."/>
            <person name="Gnerre S."/>
            <person name="Godfrey J."/>
            <person name="Good R."/>
            <person name="Gotea V."/>
            <person name="Gravely B."/>
            <person name="Greenberg A.J."/>
            <person name="Griffiths-Jones S."/>
            <person name="Gross S."/>
            <person name="Guigo R."/>
            <person name="Gustafson E.A."/>
            <person name="Haerty W."/>
            <person name="Hahn M.W."/>
            <person name="Halligan D.L."/>
            <person name="Halpern A.L."/>
            <person name="Halter G.M."/>
            <person name="Han M.V."/>
            <person name="Heger A."/>
            <person name="Hillier L."/>
            <person name="Hinrichs A.S."/>
            <person name="Holmes I."/>
            <person name="Hoskins R.A."/>
            <person name="Hubisz M.J."/>
            <person name="Hultmark D."/>
            <person name="Huntley M.A."/>
            <person name="Jaffe D.B."/>
            <person name="Jagadeeshan S."/>
            <person name="Jeck W.R."/>
            <person name="Johnson J."/>
            <person name="Jones C.D."/>
            <person name="Jordan W.C."/>
            <person name="Karpen G.H."/>
            <person name="Kataoka E."/>
            <person name="Keightley P.D."/>
            <person name="Kheradpour P."/>
            <person name="Kirkness E.F."/>
            <person name="Koerich L.B."/>
            <person name="Kristiansen K."/>
            <person name="Kudrna D."/>
            <person name="Kulathinal R.J."/>
            <person name="Kumar S."/>
            <person name="Kwok R."/>
            <person name="Lander E."/>
            <person name="Langley C.H."/>
            <person name="Lapoint R."/>
            <person name="Lazzaro B.P."/>
            <person name="Lee S.J."/>
            <person name="Levesque L."/>
            <person name="Li R."/>
            <person name="Lin C.F."/>
            <person name="Lin M.F."/>
            <person name="Lindblad-Toh K."/>
            <person name="Llopart A."/>
            <person name="Long M."/>
            <person name="Low L."/>
            <person name="Lozovsky E."/>
            <person name="Lu J."/>
            <person name="Luo M."/>
            <person name="Machado C.A."/>
            <person name="Makalowski W."/>
            <person name="Marzo M."/>
            <person name="Matsuda M."/>
            <person name="Matzkin L."/>
            <person name="McAllister B."/>
            <person name="McBride C.S."/>
            <person name="McKernan B."/>
            <person name="McKernan K."/>
            <person name="Mendez-Lago M."/>
            <person name="Minx P."/>
            <person name="Mollenhauer M.U."/>
            <person name="Montooth K."/>
            <person name="Mount S.M."/>
            <person name="Mu X."/>
            <person name="Myers E."/>
            <person name="Negre B."/>
            <person name="Newfeld S."/>
            <person name="Nielsen R."/>
            <person name="Noor M.A."/>
            <person name="O'Grady P."/>
            <person name="Pachter L."/>
            <person name="Papaceit M."/>
            <person name="Parisi M.J."/>
            <person name="Parisi M."/>
            <person name="Parts L."/>
            <person name="Pedersen J.S."/>
            <person name="Pesole G."/>
            <person name="Phillippy A.M."/>
            <person name="Ponting C.P."/>
            <person name="Pop M."/>
            <person name="Porcelli D."/>
            <person name="Powell J.R."/>
            <person name="Prohaska S."/>
            <person name="Pruitt K."/>
            <person name="Puig M."/>
            <person name="Quesneville H."/>
            <person name="Ram K.R."/>
            <person name="Rand D."/>
            <person name="Rasmussen M.D."/>
            <person name="Reed L.K."/>
            <person name="Reenan R."/>
            <person name="Reily A."/>
            <person name="Remington K.A."/>
            <person name="Rieger T.T."/>
            <person name="Ritchie M.G."/>
            <person name="Robin C."/>
            <person name="Rogers Y.H."/>
            <person name="Rohde C."/>
            <person name="Rozas J."/>
            <person name="Rubenfield M.J."/>
            <person name="Ruiz A."/>
            <person name="Russo S."/>
            <person name="Salzberg S.L."/>
            <person name="Sanchez-Gracia A."/>
            <person name="Saranga D.J."/>
            <person name="Sato H."/>
            <person name="Schaeffer S.W."/>
            <person name="Schatz M.C."/>
            <person name="Schlenke T."/>
            <person name="Schwartz R."/>
            <person name="Segarra C."/>
            <person name="Singh R.S."/>
            <person name="Sirot L."/>
            <person name="Sirota M."/>
            <person name="Sisneros N.B."/>
            <person name="Smith C.D."/>
            <person name="Smith T.F."/>
            <person name="Spieth J."/>
            <person name="Stage D.E."/>
            <person name="Stark A."/>
            <person name="Stephan W."/>
            <person name="Strausberg R.L."/>
            <person name="Strempel S."/>
            <person name="Sturgill D."/>
            <person name="Sutton G."/>
            <person name="Sutton G.G."/>
            <person name="Tao W."/>
            <person name="Teichmann S."/>
            <person name="Tobari Y.N."/>
            <person name="Tomimura Y."/>
            <person name="Tsolas J.M."/>
            <person name="Valente V.L."/>
            <person name="Venter E."/>
            <person name="Venter J.C."/>
            <person name="Vicario S."/>
            <person name="Vieira F.G."/>
            <person name="Vilella A.J."/>
            <person name="Villasante A."/>
            <person name="Walenz B."/>
            <person name="Wang J."/>
            <person name="Wasserman M."/>
            <person name="Watts T."/>
            <person name="Wilson D."/>
            <person name="Wilson R.K."/>
            <person name="Wing R.A."/>
            <person name="Wolfner M.F."/>
            <person name="Wong A."/>
            <person name="Wong G.K."/>
            <person name="Wu C.I."/>
            <person name="Wu G."/>
            <person name="Yamamoto D."/>
            <person name="Yang H.P."/>
            <person name="Yang S.P."/>
            <person name="Yorke J.A."/>
            <person name="Yoshida K."/>
            <person name="Zdobnov E."/>
            <person name="Zhang P."/>
            <person name="Zhang Y."/>
            <person name="Zimin A.V."/>
            <person name="Baldwin J."/>
            <person name="Abdouelleil A."/>
            <person name="Abdulkadir J."/>
            <person name="Abebe A."/>
            <person name="Abera B."/>
            <person name="Abreu J."/>
            <person name="Acer S.C."/>
            <person name="Aftuck L."/>
            <person name="Alexander A."/>
            <person name="An P."/>
            <person name="Anderson E."/>
            <person name="Anderson S."/>
            <person name="Arachi H."/>
            <person name="Azer M."/>
            <person name="Bachantsang P."/>
            <person name="Barry A."/>
            <person name="Bayul T."/>
            <person name="Berlin A."/>
            <person name="Bessette D."/>
            <person name="Bloom T."/>
            <person name="Blye J."/>
            <person name="Boguslavskiy L."/>
            <person name="Bonnet C."/>
            <person name="Boukhgalter B."/>
            <person name="Bourzgui I."/>
            <person name="Brown A."/>
            <person name="Cahill P."/>
            <person name="Channer S."/>
            <person name="Cheshatsang Y."/>
            <person name="Chuda L."/>
            <person name="Citroen M."/>
            <person name="Collymore A."/>
            <person name="Cooke P."/>
            <person name="Costello M."/>
            <person name="D'Aco K."/>
            <person name="Daza R."/>
            <person name="De Haan G."/>
            <person name="DeGray S."/>
            <person name="DeMaso C."/>
            <person name="Dhargay N."/>
            <person name="Dooley K."/>
            <person name="Dooley E."/>
            <person name="Doricent M."/>
            <person name="Dorje P."/>
            <person name="Dorjee K."/>
            <person name="Dupes A."/>
            <person name="Elong R."/>
            <person name="Falk J."/>
            <person name="Farina A."/>
            <person name="Faro S."/>
            <person name="Ferguson D."/>
            <person name="Fisher S."/>
            <person name="Foley C.D."/>
            <person name="Franke A."/>
            <person name="Friedrich D."/>
            <person name="Gadbois L."/>
            <person name="Gearin G."/>
            <person name="Gearin C.R."/>
            <person name="Giannoukos G."/>
            <person name="Goode T."/>
            <person name="Graham J."/>
            <person name="Grandbois E."/>
            <person name="Grewal S."/>
            <person name="Gyaltsen K."/>
            <person name="Hafez N."/>
            <person name="Hagos B."/>
            <person name="Hall J."/>
            <person name="Henson C."/>
            <person name="Hollinger A."/>
            <person name="Honan T."/>
            <person name="Huard M.D."/>
            <person name="Hughes L."/>
            <person name="Hurhula B."/>
            <person name="Husby M.E."/>
            <person name="Kamat A."/>
            <person name="Kanga B."/>
            <person name="Kashin S."/>
            <person name="Khazanovich D."/>
            <person name="Kisner P."/>
            <person name="Lance K."/>
            <person name="Lara M."/>
            <person name="Lee W."/>
            <person name="Lennon N."/>
            <person name="Letendre F."/>
            <person name="LeVine R."/>
            <person name="Lipovsky A."/>
            <person name="Liu X."/>
            <person name="Liu J."/>
            <person name="Liu S."/>
            <person name="Lokyitsang T."/>
            <person name="Lokyitsang Y."/>
            <person name="Lubonja R."/>
            <person name="Lui A."/>
            <person name="MacDonald P."/>
            <person name="Magnisalis V."/>
            <person name="Maru K."/>
            <person name="Matthews C."/>
            <person name="McCusker W."/>
            <person name="McDonough S."/>
            <person name="Mehta T."/>
            <person name="Meldrim J."/>
            <person name="Meneus L."/>
            <person name="Mihai O."/>
            <person name="Mihalev A."/>
            <person name="Mihova T."/>
            <person name="Mittelman R."/>
            <person name="Mlenga V."/>
            <person name="Montmayeur A."/>
            <person name="Mulrain L."/>
            <person name="Navidi A."/>
            <person name="Naylor J."/>
            <person name="Negash T."/>
            <person name="Nguyen T."/>
            <person name="Nguyen N."/>
            <person name="Nicol R."/>
            <person name="Norbu C."/>
            <person name="Norbu N."/>
            <person name="Novod N."/>
            <person name="O'Neill B."/>
            <person name="Osman S."/>
            <person name="Markiewicz E."/>
            <person name="Oyono O.L."/>
            <person name="Patti C."/>
            <person name="Phunkhang P."/>
            <person name="Pierre F."/>
            <person name="Priest M."/>
            <person name="Raghuraman S."/>
            <person name="Rege F."/>
            <person name="Reyes R."/>
            <person name="Rise C."/>
            <person name="Rogov P."/>
            <person name="Ross K."/>
            <person name="Ryan E."/>
            <person name="Settipalli S."/>
            <person name="Shea T."/>
            <person name="Sherpa N."/>
            <person name="Shi L."/>
            <person name="Shih D."/>
            <person name="Sparrow T."/>
            <person name="Spaulding J."/>
            <person name="Stalker J."/>
            <person name="Stange-Thomann N."/>
            <person name="Stavropoulos S."/>
            <person name="Stone C."/>
            <person name="Strader C."/>
            <person name="Tesfaye S."/>
            <person name="Thomson T."/>
            <person name="Thoulutsang Y."/>
            <person name="Thoulutsang D."/>
            <person name="Topham K."/>
            <person name="Topping I."/>
            <person name="Tsamla T."/>
            <person name="Vassiliev H."/>
            <person name="Vo A."/>
            <person name="Wangchuk T."/>
            <person name="Wangdi T."/>
            <person name="Weiand M."/>
            <person name="Wilkinson J."/>
            <person name="Wilson A."/>
            <person name="Yadav S."/>
            <person name="Young G."/>
            <person name="Yu Q."/>
            <person name="Zembek L."/>
            <person name="Zhong D."/>
            <person name="Zimmer A."/>
            <person name="Zwirko Z."/>
            <person name="Jaffe D.B."/>
            <person name="Alvarez P."/>
            <person name="Brockman W."/>
            <person name="Butler J."/>
            <person name="Chin C."/>
            <person name="Gnerre S."/>
            <person name="Grabherr M."/>
            <person name="Kleber M."/>
            <person name="Mauceli E."/>
            <person name="MacCallum I."/>
        </authorList>
    </citation>
    <scope>NUCLEOTIDE SEQUENCE [LARGE SCALE GENOMIC DNA]</scope>
    <source>
        <strain evidence="15">Tucson 15081-1352.22</strain>
    </source>
</reference>
<dbReference type="Pfam" id="PF10291">
    <property type="entry name" value="muHD"/>
    <property type="match status" value="1"/>
</dbReference>
<dbReference type="OrthoDB" id="5593455at2759"/>
<dbReference type="PROSITE" id="PS51072">
    <property type="entry name" value="MHD"/>
    <property type="match status" value="1"/>
</dbReference>
<comment type="subcellular location">
    <subcellularLocation>
        <location evidence="1">Membrane</location>
        <location evidence="1">Clathrin-coated pit</location>
        <topology evidence="1">Peripheral membrane protein</topology>
        <orientation evidence="1">Cytoplasmic side</orientation>
    </subcellularLocation>
</comment>
<dbReference type="GO" id="GO:0072583">
    <property type="term" value="P:clathrin-dependent endocytosis"/>
    <property type="evidence" value="ECO:0007669"/>
    <property type="project" value="TreeGrafter"/>
</dbReference>
<evidence type="ECO:0000313" key="15">
    <source>
        <dbReference type="Proteomes" id="UP000009192"/>
    </source>
</evidence>
<evidence type="ECO:0000256" key="5">
    <source>
        <dbReference type="ARBA" id="ARBA00022583"/>
    </source>
</evidence>
<evidence type="ECO:0000256" key="7">
    <source>
        <dbReference type="ARBA" id="ARBA00023136"/>
    </source>
</evidence>
<dbReference type="PANTHER" id="PTHR23065">
    <property type="entry name" value="PROLINE-SERINE-THREONINE PHOSPHATASE INTERACTING PROTEIN 1"/>
    <property type="match status" value="1"/>
</dbReference>
<name>A0A0Q9X0V0_DROMO</name>
<dbReference type="SMART" id="SM00055">
    <property type="entry name" value="FCH"/>
    <property type="match status" value="1"/>
</dbReference>
<accession>A0A0Q9X0V0</accession>
<feature type="compositionally biased region" description="Basic residues" evidence="11">
    <location>
        <begin position="490"/>
        <end position="504"/>
    </location>
</feature>
<dbReference type="CDD" id="cd09265">
    <property type="entry name" value="AP_Syp1_like_MHD"/>
    <property type="match status" value="1"/>
</dbReference>
<dbReference type="SUPFAM" id="SSF103657">
    <property type="entry name" value="BAR/IMD domain-like"/>
    <property type="match status" value="1"/>
</dbReference>
<dbReference type="InterPro" id="IPR027267">
    <property type="entry name" value="AH/BAR_dom_sf"/>
</dbReference>
<keyword evidence="5" id="KW-0254">Endocytosis</keyword>
<feature type="compositionally biased region" description="Low complexity" evidence="11">
    <location>
        <begin position="426"/>
        <end position="471"/>
    </location>
</feature>
<evidence type="ECO:0000256" key="11">
    <source>
        <dbReference type="SAM" id="MobiDB-lite"/>
    </source>
</evidence>